<dbReference type="Pfam" id="PF03537">
    <property type="entry name" value="Glyco_hydro_114"/>
    <property type="match status" value="1"/>
</dbReference>
<dbReference type="PANTHER" id="PTHR35273">
    <property type="entry name" value="ALPHA-1,4 POLYGALACTOSAMINIDASE, PUTATIVE (AFU_ORTHOLOGUE AFUA_3G07890)-RELATED"/>
    <property type="match status" value="1"/>
</dbReference>
<feature type="chain" id="PRO_5046456180" evidence="1">
    <location>
        <begin position="18"/>
        <end position="250"/>
    </location>
</feature>
<dbReference type="Proteomes" id="UP001500842">
    <property type="component" value="Unassembled WGS sequence"/>
</dbReference>
<dbReference type="InterPro" id="IPR013785">
    <property type="entry name" value="Aldolase_TIM"/>
</dbReference>
<dbReference type="SUPFAM" id="SSF51445">
    <property type="entry name" value="(Trans)glycosidases"/>
    <property type="match status" value="1"/>
</dbReference>
<comment type="caution">
    <text evidence="3">The sequence shown here is derived from an EMBL/GenBank/DDBJ whole genome shotgun (WGS) entry which is preliminary data.</text>
</comment>
<feature type="signal peptide" evidence="1">
    <location>
        <begin position="1"/>
        <end position="17"/>
    </location>
</feature>
<keyword evidence="1" id="KW-0732">Signal</keyword>
<keyword evidence="4" id="KW-1185">Reference proteome</keyword>
<sequence length="250" mass="27905">MPAALLPVLGLVLALGAGPVVTPPPGGVDVDYQLGGAVAPAPNVGVVVRDRRAAPEPGRYNVCYVNGFQTQPGERRIWRRHPGLVLRDRGRPVVDEAWDERLLDIRTAAKRERLARIVGRWIDRCARDGYDAVEIDNLDSFSRSHGLLRPRHAKRFARLLIARAHAAGLAVGQKNWAGLDGRRLGFDFAVAEECGRYDECGRYVASYGDRVLVVEYRRRDFRRACASYGDLLGVVLRDRDLRPDGRRAWC</sequence>
<gene>
    <name evidence="3" type="ORF">GCM10009788_45210</name>
</gene>
<proteinExistence type="predicted"/>
<dbReference type="Gene3D" id="3.20.20.70">
    <property type="entry name" value="Aldolase class I"/>
    <property type="match status" value="1"/>
</dbReference>
<evidence type="ECO:0000259" key="2">
    <source>
        <dbReference type="Pfam" id="PF03537"/>
    </source>
</evidence>
<name>A0ABN2BB40_9ACTN</name>
<feature type="domain" description="Glycoside-hydrolase family GH114 TIM-barrel" evidence="2">
    <location>
        <begin position="31"/>
        <end position="241"/>
    </location>
</feature>
<dbReference type="PANTHER" id="PTHR35273:SF2">
    <property type="entry name" value="ALPHA-GALACTOSIDASE"/>
    <property type="match status" value="1"/>
</dbReference>
<dbReference type="RefSeq" id="WP_141007192.1">
    <property type="nucleotide sequence ID" value="NZ_BAAAOR010000033.1"/>
</dbReference>
<dbReference type="InterPro" id="IPR004352">
    <property type="entry name" value="GH114_TIM-barrel"/>
</dbReference>
<evidence type="ECO:0000313" key="3">
    <source>
        <dbReference type="EMBL" id="GAA1537598.1"/>
    </source>
</evidence>
<dbReference type="EMBL" id="BAAAOR010000033">
    <property type="protein sequence ID" value="GAA1537598.1"/>
    <property type="molecule type" value="Genomic_DNA"/>
</dbReference>
<dbReference type="InterPro" id="IPR017853">
    <property type="entry name" value="GH"/>
</dbReference>
<reference evidence="3 4" key="1">
    <citation type="journal article" date="2019" name="Int. J. Syst. Evol. Microbiol.">
        <title>The Global Catalogue of Microorganisms (GCM) 10K type strain sequencing project: providing services to taxonomists for standard genome sequencing and annotation.</title>
        <authorList>
            <consortium name="The Broad Institute Genomics Platform"/>
            <consortium name="The Broad Institute Genome Sequencing Center for Infectious Disease"/>
            <person name="Wu L."/>
            <person name="Ma J."/>
        </authorList>
    </citation>
    <scope>NUCLEOTIDE SEQUENCE [LARGE SCALE GENOMIC DNA]</scope>
    <source>
        <strain evidence="3 4">JCM 14942</strain>
    </source>
</reference>
<evidence type="ECO:0000313" key="4">
    <source>
        <dbReference type="Proteomes" id="UP001500842"/>
    </source>
</evidence>
<protein>
    <submittedName>
        <fullName evidence="3">Endo alpha-1,4 polygalactosaminidase</fullName>
    </submittedName>
</protein>
<organism evidence="3 4">
    <name type="scientific">Nocardioides humi</name>
    <dbReference type="NCBI Taxonomy" id="449461"/>
    <lineage>
        <taxon>Bacteria</taxon>
        <taxon>Bacillati</taxon>
        <taxon>Actinomycetota</taxon>
        <taxon>Actinomycetes</taxon>
        <taxon>Propionibacteriales</taxon>
        <taxon>Nocardioidaceae</taxon>
        <taxon>Nocardioides</taxon>
    </lineage>
</organism>
<evidence type="ECO:0000256" key="1">
    <source>
        <dbReference type="SAM" id="SignalP"/>
    </source>
</evidence>
<accession>A0ABN2BB40</accession>